<dbReference type="AlphaFoldDB" id="D6TBC9"/>
<reference evidence="1 2" key="1">
    <citation type="journal article" date="2011" name="Stand. Genomic Sci.">
        <title>Non-contiguous finished genome sequence and contextual data of the filamentous soil bacterium Ktedonobacter racemifer type strain (SOSP1-21).</title>
        <authorList>
            <person name="Chang Y.J."/>
            <person name="Land M."/>
            <person name="Hauser L."/>
            <person name="Chertkov O."/>
            <person name="Del Rio T.G."/>
            <person name="Nolan M."/>
            <person name="Copeland A."/>
            <person name="Tice H."/>
            <person name="Cheng J.F."/>
            <person name="Lucas S."/>
            <person name="Han C."/>
            <person name="Goodwin L."/>
            <person name="Pitluck S."/>
            <person name="Ivanova N."/>
            <person name="Ovchinikova G."/>
            <person name="Pati A."/>
            <person name="Chen A."/>
            <person name="Palaniappan K."/>
            <person name="Mavromatis K."/>
            <person name="Liolios K."/>
            <person name="Brettin T."/>
            <person name="Fiebig A."/>
            <person name="Rohde M."/>
            <person name="Abt B."/>
            <person name="Goker M."/>
            <person name="Detter J.C."/>
            <person name="Woyke T."/>
            <person name="Bristow J."/>
            <person name="Eisen J.A."/>
            <person name="Markowitz V."/>
            <person name="Hugenholtz P."/>
            <person name="Kyrpides N.C."/>
            <person name="Klenk H.P."/>
            <person name="Lapidus A."/>
        </authorList>
    </citation>
    <scope>NUCLEOTIDE SEQUENCE [LARGE SCALE GENOMIC DNA]</scope>
    <source>
        <strain evidence="2">DSM 44963</strain>
    </source>
</reference>
<dbReference type="InterPro" id="IPR001753">
    <property type="entry name" value="Enoyl-CoA_hydra/iso"/>
</dbReference>
<dbReference type="Gene3D" id="3.90.226.10">
    <property type="entry name" value="2-enoyl-CoA Hydratase, Chain A, domain 1"/>
    <property type="match status" value="1"/>
</dbReference>
<accession>D6TBC9</accession>
<keyword evidence="1" id="KW-0413">Isomerase</keyword>
<dbReference type="InParanoid" id="D6TBC9"/>
<dbReference type="eggNOG" id="COG1024">
    <property type="taxonomic scope" value="Bacteria"/>
</dbReference>
<evidence type="ECO:0000313" key="1">
    <source>
        <dbReference type="EMBL" id="EFH87913.1"/>
    </source>
</evidence>
<dbReference type="PANTHER" id="PTHR43459">
    <property type="entry name" value="ENOYL-COA HYDRATASE"/>
    <property type="match status" value="1"/>
</dbReference>
<sequence>MTAHSTTPGYFTRYENLAFERTDDGVLTLRFHTNRGPITFTGQTHEDLPQALEEIALDQDNRALLLTGTGDTFMDAIDGASLGEIFKPAHWEKIRREGSNILQRLVDLPMPVIGVANGPATVHSEYLLLADVHIASERATYGDFPHPAFGITAGDGLQVVWEEVAGPARAKWLLWTGETIDARTAEQWGVVNAVLPHEQVLARGLEIAHKLAAKPDLYRRLQRQTLNQRLRRRIAEGIPFGMALEGLTAADLPYQQTRS</sequence>
<dbReference type="Pfam" id="PF00378">
    <property type="entry name" value="ECH_1"/>
    <property type="match status" value="1"/>
</dbReference>
<dbReference type="GO" id="GO:0016853">
    <property type="term" value="F:isomerase activity"/>
    <property type="evidence" value="ECO:0007669"/>
    <property type="project" value="UniProtKB-KW"/>
</dbReference>
<evidence type="ECO:0000313" key="2">
    <source>
        <dbReference type="Proteomes" id="UP000004508"/>
    </source>
</evidence>
<keyword evidence="2" id="KW-1185">Reference proteome</keyword>
<organism evidence="1 2">
    <name type="scientific">Ktedonobacter racemifer DSM 44963</name>
    <dbReference type="NCBI Taxonomy" id="485913"/>
    <lineage>
        <taxon>Bacteria</taxon>
        <taxon>Bacillati</taxon>
        <taxon>Chloroflexota</taxon>
        <taxon>Ktedonobacteria</taxon>
        <taxon>Ktedonobacterales</taxon>
        <taxon>Ktedonobacteraceae</taxon>
        <taxon>Ktedonobacter</taxon>
    </lineage>
</organism>
<dbReference type="RefSeq" id="WP_007903520.1">
    <property type="nucleotide sequence ID" value="NZ_ADVG01000001.1"/>
</dbReference>
<name>D6TBC9_KTERA</name>
<dbReference type="EMBL" id="ADVG01000001">
    <property type="protein sequence ID" value="EFH87913.1"/>
    <property type="molecule type" value="Genomic_DNA"/>
</dbReference>
<dbReference type="PANTHER" id="PTHR43459:SF1">
    <property type="entry name" value="EG:BACN32G11.4 PROTEIN"/>
    <property type="match status" value="1"/>
</dbReference>
<comment type="caution">
    <text evidence="1">The sequence shown here is derived from an EMBL/GenBank/DDBJ whole genome shotgun (WGS) entry which is preliminary data.</text>
</comment>
<dbReference type="Proteomes" id="UP000004508">
    <property type="component" value="Unassembled WGS sequence"/>
</dbReference>
<proteinExistence type="predicted"/>
<dbReference type="STRING" id="485913.Krac_9266"/>
<dbReference type="OrthoDB" id="9777977at2"/>
<dbReference type="InterPro" id="IPR029045">
    <property type="entry name" value="ClpP/crotonase-like_dom_sf"/>
</dbReference>
<protein>
    <submittedName>
        <fullName evidence="1">Enoyl-CoA hydratase/isomerase</fullName>
    </submittedName>
</protein>
<dbReference type="SUPFAM" id="SSF52096">
    <property type="entry name" value="ClpP/crotonase"/>
    <property type="match status" value="1"/>
</dbReference>
<dbReference type="CDD" id="cd06558">
    <property type="entry name" value="crotonase-like"/>
    <property type="match status" value="1"/>
</dbReference>
<gene>
    <name evidence="1" type="ORF">Krac_9266</name>
</gene>